<evidence type="ECO:0000313" key="2">
    <source>
        <dbReference type="EMBL" id="KOB78334.1"/>
    </source>
</evidence>
<evidence type="ECO:0000313" key="3">
    <source>
        <dbReference type="Proteomes" id="UP000037510"/>
    </source>
</evidence>
<dbReference type="Proteomes" id="UP000037510">
    <property type="component" value="Unassembled WGS sequence"/>
</dbReference>
<comment type="caution">
    <text evidence="2">The sequence shown here is derived from an EMBL/GenBank/DDBJ whole genome shotgun (WGS) entry which is preliminary data.</text>
</comment>
<keyword evidence="3" id="KW-1185">Reference proteome</keyword>
<sequence>MIKEKEKGGGARLKDEPTDPEPASLPTPAALKKEPEESQHRVKMEPGQEDSAELGADGIKTEIDGLMDSDGT</sequence>
<name>A0A0L7LSH4_OPEBR</name>
<gene>
    <name evidence="2" type="ORF">OBRU01_02574</name>
</gene>
<feature type="compositionally biased region" description="Basic and acidic residues" evidence="1">
    <location>
        <begin position="31"/>
        <end position="46"/>
    </location>
</feature>
<reference evidence="2 3" key="1">
    <citation type="journal article" date="2015" name="Genome Biol. Evol.">
        <title>The genome of winter moth (Operophtera brumata) provides a genomic perspective on sexual dimorphism and phenology.</title>
        <authorList>
            <person name="Derks M.F."/>
            <person name="Smit S."/>
            <person name="Salis L."/>
            <person name="Schijlen E."/>
            <person name="Bossers A."/>
            <person name="Mateman C."/>
            <person name="Pijl A.S."/>
            <person name="de Ridder D."/>
            <person name="Groenen M.A."/>
            <person name="Visser M.E."/>
            <person name="Megens H.J."/>
        </authorList>
    </citation>
    <scope>NUCLEOTIDE SEQUENCE [LARGE SCALE GENOMIC DNA]</scope>
    <source>
        <strain evidence="2">WM2013NL</strain>
        <tissue evidence="2">Head and thorax</tissue>
    </source>
</reference>
<dbReference type="AlphaFoldDB" id="A0A0L7LSH4"/>
<proteinExistence type="predicted"/>
<dbReference type="EMBL" id="JTDY01000199">
    <property type="protein sequence ID" value="KOB78334.1"/>
    <property type="molecule type" value="Genomic_DNA"/>
</dbReference>
<organism evidence="2 3">
    <name type="scientific">Operophtera brumata</name>
    <name type="common">Winter moth</name>
    <name type="synonym">Phalaena brumata</name>
    <dbReference type="NCBI Taxonomy" id="104452"/>
    <lineage>
        <taxon>Eukaryota</taxon>
        <taxon>Metazoa</taxon>
        <taxon>Ecdysozoa</taxon>
        <taxon>Arthropoda</taxon>
        <taxon>Hexapoda</taxon>
        <taxon>Insecta</taxon>
        <taxon>Pterygota</taxon>
        <taxon>Neoptera</taxon>
        <taxon>Endopterygota</taxon>
        <taxon>Lepidoptera</taxon>
        <taxon>Glossata</taxon>
        <taxon>Ditrysia</taxon>
        <taxon>Geometroidea</taxon>
        <taxon>Geometridae</taxon>
        <taxon>Larentiinae</taxon>
        <taxon>Operophtera</taxon>
    </lineage>
</organism>
<feature type="region of interest" description="Disordered" evidence="1">
    <location>
        <begin position="1"/>
        <end position="72"/>
    </location>
</feature>
<accession>A0A0L7LSH4</accession>
<protein>
    <submittedName>
        <fullName evidence="2">Uncharacterized protein</fullName>
    </submittedName>
</protein>
<feature type="compositionally biased region" description="Basic and acidic residues" evidence="1">
    <location>
        <begin position="1"/>
        <end position="17"/>
    </location>
</feature>
<evidence type="ECO:0000256" key="1">
    <source>
        <dbReference type="SAM" id="MobiDB-lite"/>
    </source>
</evidence>